<dbReference type="GO" id="GO:0031267">
    <property type="term" value="F:small GTPase binding"/>
    <property type="evidence" value="ECO:0007669"/>
    <property type="project" value="TreeGrafter"/>
</dbReference>
<keyword evidence="5" id="KW-1185">Reference proteome</keyword>
<gene>
    <name evidence="4" type="ORF">WN48_05479</name>
</gene>
<dbReference type="InterPro" id="IPR000719">
    <property type="entry name" value="Prot_kinase_dom"/>
</dbReference>
<dbReference type="AlphaFoldDB" id="A0A310S9H0"/>
<dbReference type="InterPro" id="IPR011009">
    <property type="entry name" value="Kinase-like_dom_sf"/>
</dbReference>
<evidence type="ECO:0000259" key="1">
    <source>
        <dbReference type="PROSITE" id="PS50011"/>
    </source>
</evidence>
<dbReference type="InterPro" id="IPR036873">
    <property type="entry name" value="Rhodanese-like_dom_sf"/>
</dbReference>
<keyword evidence="4" id="KW-0808">Transferase</keyword>
<protein>
    <submittedName>
        <fullName evidence="4">TBC domain-containing protein kinase-like protein</fullName>
    </submittedName>
</protein>
<dbReference type="EMBL" id="KQ763209">
    <property type="protein sequence ID" value="OAD55153.1"/>
    <property type="molecule type" value="Genomic_DNA"/>
</dbReference>
<dbReference type="GO" id="GO:0004672">
    <property type="term" value="F:protein kinase activity"/>
    <property type="evidence" value="ECO:0007669"/>
    <property type="project" value="InterPro"/>
</dbReference>
<feature type="domain" description="Protein kinase" evidence="1">
    <location>
        <begin position="1"/>
        <end position="236"/>
    </location>
</feature>
<dbReference type="Gene3D" id="1.10.472.80">
    <property type="entry name" value="Ypt/Rab-GAP domain of gyp1p, domain 3"/>
    <property type="match status" value="1"/>
</dbReference>
<organism evidence="4 5">
    <name type="scientific">Eufriesea mexicana</name>
    <dbReference type="NCBI Taxonomy" id="516756"/>
    <lineage>
        <taxon>Eukaryota</taxon>
        <taxon>Metazoa</taxon>
        <taxon>Ecdysozoa</taxon>
        <taxon>Arthropoda</taxon>
        <taxon>Hexapoda</taxon>
        <taxon>Insecta</taxon>
        <taxon>Pterygota</taxon>
        <taxon>Neoptera</taxon>
        <taxon>Endopterygota</taxon>
        <taxon>Hymenoptera</taxon>
        <taxon>Apocrita</taxon>
        <taxon>Aculeata</taxon>
        <taxon>Apoidea</taxon>
        <taxon>Anthophila</taxon>
        <taxon>Apidae</taxon>
        <taxon>Eufriesea</taxon>
    </lineage>
</organism>
<dbReference type="SMART" id="SM00450">
    <property type="entry name" value="RHOD"/>
    <property type="match status" value="1"/>
</dbReference>
<dbReference type="GO" id="GO:0005524">
    <property type="term" value="F:ATP binding"/>
    <property type="evidence" value="ECO:0007669"/>
    <property type="project" value="InterPro"/>
</dbReference>
<dbReference type="InterPro" id="IPR050302">
    <property type="entry name" value="Rab_GAP_TBC_domain"/>
</dbReference>
<dbReference type="SUPFAM" id="SSF56112">
    <property type="entry name" value="Protein kinase-like (PK-like)"/>
    <property type="match status" value="1"/>
</dbReference>
<dbReference type="PROSITE" id="PS50086">
    <property type="entry name" value="TBC_RABGAP"/>
    <property type="match status" value="1"/>
</dbReference>
<dbReference type="OrthoDB" id="1668230at2759"/>
<dbReference type="SMART" id="SM00220">
    <property type="entry name" value="S_TKc"/>
    <property type="match status" value="1"/>
</dbReference>
<name>A0A310S9H0_9HYME</name>
<feature type="domain" description="Rhodanese" evidence="3">
    <location>
        <begin position="651"/>
        <end position="751"/>
    </location>
</feature>
<dbReference type="Proteomes" id="UP000250275">
    <property type="component" value="Unassembled WGS sequence"/>
</dbReference>
<dbReference type="Gene3D" id="1.10.510.10">
    <property type="entry name" value="Transferase(Phosphotransferase) domain 1"/>
    <property type="match status" value="1"/>
</dbReference>
<dbReference type="InterPro" id="IPR000195">
    <property type="entry name" value="Rab-GAP-TBC_dom"/>
</dbReference>
<dbReference type="InterPro" id="IPR001763">
    <property type="entry name" value="Rhodanese-like_dom"/>
</dbReference>
<dbReference type="PROSITE" id="PS50206">
    <property type="entry name" value="RHODANESE_3"/>
    <property type="match status" value="1"/>
</dbReference>
<reference evidence="4 5" key="1">
    <citation type="submission" date="2015-07" db="EMBL/GenBank/DDBJ databases">
        <title>The genome of Eufriesea mexicana.</title>
        <authorList>
            <person name="Pan H."/>
            <person name="Kapheim K."/>
        </authorList>
    </citation>
    <scope>NUCLEOTIDE SEQUENCE [LARGE SCALE GENOMIC DNA]</scope>
    <source>
        <strain evidence="4">0111107269</strain>
        <tissue evidence="4">Whole body</tissue>
    </source>
</reference>
<dbReference type="PROSITE" id="PS50011">
    <property type="entry name" value="PROTEIN_KINASE_DOM"/>
    <property type="match status" value="1"/>
</dbReference>
<dbReference type="PANTHER" id="PTHR47219:SF9">
    <property type="entry name" value="GTPASE ACTIVATING PROTEIN AND CENTROSOME-ASSOCIATED, ISOFORM B"/>
    <property type="match status" value="1"/>
</dbReference>
<evidence type="ECO:0000313" key="5">
    <source>
        <dbReference type="Proteomes" id="UP000250275"/>
    </source>
</evidence>
<dbReference type="Pfam" id="PF00581">
    <property type="entry name" value="Rhodanese"/>
    <property type="match status" value="1"/>
</dbReference>
<dbReference type="SUPFAM" id="SSF47923">
    <property type="entry name" value="Ypt/Rab-GAP domain of gyp1p"/>
    <property type="match status" value="2"/>
</dbReference>
<dbReference type="Pfam" id="PF00566">
    <property type="entry name" value="RabGAP-TBC"/>
    <property type="match status" value="1"/>
</dbReference>
<feature type="domain" description="Rab-GAP TBC" evidence="2">
    <location>
        <begin position="396"/>
        <end position="554"/>
    </location>
</feature>
<dbReference type="SMART" id="SM00164">
    <property type="entry name" value="TBC"/>
    <property type="match status" value="1"/>
</dbReference>
<evidence type="ECO:0000313" key="4">
    <source>
        <dbReference type="EMBL" id="OAD55153.1"/>
    </source>
</evidence>
<dbReference type="GO" id="GO:0005096">
    <property type="term" value="F:GTPase activator activity"/>
    <property type="evidence" value="ECO:0007669"/>
    <property type="project" value="TreeGrafter"/>
</dbReference>
<dbReference type="PANTHER" id="PTHR47219">
    <property type="entry name" value="RAB GTPASE-ACTIVATING PROTEIN 1-LIKE"/>
    <property type="match status" value="1"/>
</dbReference>
<dbReference type="CDD" id="cd01525">
    <property type="entry name" value="RHOD_Kc"/>
    <property type="match status" value="1"/>
</dbReference>
<keyword evidence="4" id="KW-0418">Kinase</keyword>
<dbReference type="FunFam" id="1.10.472.80:FF:000015">
    <property type="entry name" value="TBC domain-containing protein kinase-like protein"/>
    <property type="match status" value="1"/>
</dbReference>
<dbReference type="InterPro" id="IPR035969">
    <property type="entry name" value="Rab-GAP_TBC_sf"/>
</dbReference>
<evidence type="ECO:0000259" key="3">
    <source>
        <dbReference type="PROSITE" id="PS50206"/>
    </source>
</evidence>
<dbReference type="Pfam" id="PF00069">
    <property type="entry name" value="Pkinase"/>
    <property type="match status" value="1"/>
</dbReference>
<accession>A0A310S9H0</accession>
<dbReference type="Gene3D" id="3.40.250.10">
    <property type="entry name" value="Rhodanese-like domain"/>
    <property type="match status" value="1"/>
</dbReference>
<proteinExistence type="predicted"/>
<sequence>MCPALLENEERCFGGMTFFAQSHPVEVCGSNGLPLTPNSITIYGKSQFLKTIHHPNLSTYLDIIRSKHERIVVVAEYNGDPLNNKENLNIDEIVKITFQCLLGLQHMNKLNLVHRHLNPENILINKSGNLQLYNFGLYYMTDSGKNVSFPIGYPKYTAPEVFLSVKLSQCLRKILSLLHCETSIFERLARETNCYNAYKDLPDKIKDFVDSCLQIYPSKRKVPEELLKLSIFEEFLLKNEKEKEKNLYKNIIVRKMDELYYLWQLAGGDITVELKKQGLIRSRPPILSIPNLVILLGQMFGRRDAAGLLDLRVVKVPLDTLRQRLSHIPYIANYPWLTNQMRVQLQEDLIDAASQLPLIIRERDTEYQFYRIVLYDRLLQVYPLTREAIIEEAHKDIPPPVRGAVWAALLGITGDIQKRYDMIDKETPTHTDRQIEVDIPRCHQYSELLSSGAGHERLQRLLKAWVPRAFECLSAFIPKYLHKFFLKDNSAVIQEYLGKFSQIIAFHDPQLANHLRSINFVPELFAIPWFLTMFSHVFPLHKILHLWDKLLLGDSAFPLLVGLAILKQLRDSLLTSGFNECILLFSDLPEIDIELCVKDSMIMYQNTPSSITYRKHQFNQPKDINWLEPEPNTEKMPRIFVDDFLNLLDSSPERLIAVDIRNNIQFERGAIVGSINIPFTSVQLSQTHIETLGSHAKPLVENKNSIVVIIGPHDQNNALFSDFLVKCGVMGVCSLQGGISALRAKSPNAIVAAR</sequence>
<dbReference type="SUPFAM" id="SSF52821">
    <property type="entry name" value="Rhodanese/Cell cycle control phosphatase"/>
    <property type="match status" value="1"/>
</dbReference>
<evidence type="ECO:0000259" key="2">
    <source>
        <dbReference type="PROSITE" id="PS50086"/>
    </source>
</evidence>